<keyword evidence="3" id="KW-0963">Cytoplasm</keyword>
<evidence type="ECO:0000259" key="12">
    <source>
        <dbReference type="PROSITE" id="PS50009"/>
    </source>
</evidence>
<organism evidence="14 15">
    <name type="scientific">Zygotorulaspora mrakii</name>
    <name type="common">Zygosaccharomyces mrakii</name>
    <dbReference type="NCBI Taxonomy" id="42260"/>
    <lineage>
        <taxon>Eukaryota</taxon>
        <taxon>Fungi</taxon>
        <taxon>Dikarya</taxon>
        <taxon>Ascomycota</taxon>
        <taxon>Saccharomycotina</taxon>
        <taxon>Saccharomycetes</taxon>
        <taxon>Saccharomycetales</taxon>
        <taxon>Saccharomycetaceae</taxon>
        <taxon>Zygotorulaspora</taxon>
    </lineage>
</organism>
<dbReference type="RefSeq" id="XP_037144922.1">
    <property type="nucleotide sequence ID" value="XM_037289027.1"/>
</dbReference>
<dbReference type="SMART" id="SM00229">
    <property type="entry name" value="RasGEFN"/>
    <property type="match status" value="1"/>
</dbReference>
<dbReference type="Gene3D" id="1.20.870.10">
    <property type="entry name" value="Son of sevenless (SoS) protein Chain: S domain 1"/>
    <property type="match status" value="1"/>
</dbReference>
<dbReference type="GO" id="GO:0005737">
    <property type="term" value="C:cytoplasm"/>
    <property type="evidence" value="ECO:0007669"/>
    <property type="project" value="UniProtKB-SubCell"/>
</dbReference>
<dbReference type="FunFam" id="1.10.840.10:FF:000019">
    <property type="entry name" value="Guanine nucleotide exchange factor LTE1"/>
    <property type="match status" value="1"/>
</dbReference>
<dbReference type="GO" id="GO:0005886">
    <property type="term" value="C:plasma membrane"/>
    <property type="evidence" value="ECO:0007669"/>
    <property type="project" value="TreeGrafter"/>
</dbReference>
<dbReference type="InterPro" id="IPR023578">
    <property type="entry name" value="Ras_GEF_dom_sf"/>
</dbReference>
<keyword evidence="4" id="KW-0132">Cell division</keyword>
<dbReference type="SMART" id="SM00147">
    <property type="entry name" value="RasGEF"/>
    <property type="match status" value="1"/>
</dbReference>
<evidence type="ECO:0000256" key="4">
    <source>
        <dbReference type="ARBA" id="ARBA00022618"/>
    </source>
</evidence>
<evidence type="ECO:0000313" key="15">
    <source>
        <dbReference type="Proteomes" id="UP000509704"/>
    </source>
</evidence>
<dbReference type="OrthoDB" id="10254377at2759"/>
<feature type="domain" description="N-terminal Ras-GEF" evidence="13">
    <location>
        <begin position="28"/>
        <end position="158"/>
    </location>
</feature>
<comment type="subcellular location">
    <subcellularLocation>
        <location evidence="1">Bud</location>
    </subcellularLocation>
    <subcellularLocation>
        <location evidence="2">Cytoplasm</location>
    </subcellularLocation>
</comment>
<comment type="similarity">
    <text evidence="8">Belongs to the LTE1 family.</text>
</comment>
<dbReference type="PROSITE" id="PS00720">
    <property type="entry name" value="RASGEF"/>
    <property type="match status" value="1"/>
</dbReference>
<dbReference type="GeneID" id="59236937"/>
<feature type="region of interest" description="Disordered" evidence="11">
    <location>
        <begin position="925"/>
        <end position="971"/>
    </location>
</feature>
<evidence type="ECO:0000256" key="10">
    <source>
        <dbReference type="PROSITE-ProRule" id="PRU00168"/>
    </source>
</evidence>
<evidence type="ECO:0000256" key="6">
    <source>
        <dbReference type="ARBA" id="ARBA00022776"/>
    </source>
</evidence>
<dbReference type="InterPro" id="IPR019804">
    <property type="entry name" value="Ras_G-nucl-exch_fac_CS"/>
</dbReference>
<feature type="region of interest" description="Disordered" evidence="11">
    <location>
        <begin position="804"/>
        <end position="834"/>
    </location>
</feature>
<reference evidence="14 15" key="1">
    <citation type="submission" date="2020-07" db="EMBL/GenBank/DDBJ databases">
        <title>The yeast mating-type switching endonuclease HO is a domesticated member of an unorthodox homing genetic element family.</title>
        <authorList>
            <person name="Coughlan A.Y."/>
            <person name="Lombardi L."/>
            <person name="Braun-Galleani S."/>
            <person name="Martos A.R."/>
            <person name="Galeote V."/>
            <person name="Bigey F."/>
            <person name="Dequin S."/>
            <person name="Byrne K.P."/>
            <person name="Wolfe K.H."/>
        </authorList>
    </citation>
    <scope>NUCLEOTIDE SEQUENCE [LARGE SCALE GENOMIC DNA]</scope>
    <source>
        <strain evidence="14 15">NRRL Y-6702</strain>
    </source>
</reference>
<feature type="compositionally biased region" description="Polar residues" evidence="11">
    <location>
        <begin position="588"/>
        <end position="600"/>
    </location>
</feature>
<evidence type="ECO:0000256" key="11">
    <source>
        <dbReference type="SAM" id="MobiDB-lite"/>
    </source>
</evidence>
<accession>A0A7H9B3F2</accession>
<dbReference type="Proteomes" id="UP000509704">
    <property type="component" value="Chromosome 5"/>
</dbReference>
<dbReference type="InterPro" id="IPR036964">
    <property type="entry name" value="RASGEF_cat_dom_sf"/>
</dbReference>
<evidence type="ECO:0000256" key="3">
    <source>
        <dbReference type="ARBA" id="ARBA00022490"/>
    </source>
</evidence>
<feature type="domain" description="Ras-GEF" evidence="12">
    <location>
        <begin position="1123"/>
        <end position="1366"/>
    </location>
</feature>
<evidence type="ECO:0000259" key="13">
    <source>
        <dbReference type="PROSITE" id="PS50212"/>
    </source>
</evidence>
<sequence>MDIFNDEDYYPVPSDKVISFGESGGSTSGKIVLKADLVALIIHLSSPMGDVDYSALSDLFLVYRNFMSSMELSDLLIMRFRWCAKEVTSSGAERAKIGRIALVRTFVLLRHWILNYFIQDFLSHVELRLRIIKFLNEPCTASPTVTKSTIINMKKAWVQCMENTWTNIDLEEPAMIGNDDEWVEYQICDYSQLEDVRKRDSQLSSYAKHGASSPSFRNQSVLSLFKNTELFKFAESYAQPKSKSINKHRTGSMMLFPRDNSNAKNEIERLPSSEAEKVNSGSVEFKSLGNHISKITNVSHAIKDLKCPESPGVDKLMPPTPARKVELILKLPENIETMPETSENFSSQNIVKKSTDKKQPRHRGAVGLLSKWRRNHSSFGLNQSQPKAERIKNGYSKPEMDNFVKYVISITSLENREQENIELMNLVHSKFDILSARTIEEVEYLVSMEKELIKEVQDTVPYHQVPVSQTGGKTDTVSPLDGFQVGFSAVDNLNLYQTVSSIANSVVSLSKTLDQHRKQQPPSGALSPSYAALERRKVQSLITTAMHSHSRFSLVSQYNYKDDVLRQETDGPQRLIFHDNNGCKKFSQTSTSEPVLSVTPSKRAPLQPSNKASPLKQVLPNVYELNTNGNDQRDSFISSISYDSELSKFSEKEFNAHSSQIDSSDENDFPIKRKLAQSNLREFTFEDRKEADRDRNCWSMATNSSFVTTREFEHENTVSTPRMKTRSKALASGRISLIQNKNSRLSRLPSASKSPVEIMKRDSDYIEKDNELLKNELEILELEKKISLRISCAASVNTDILFNSKQNSPRKHNDQQAPHIGLSKKPSMKSVDDGASISTEMTDIDSDNNESGQGTGYNNISSKLNPILNQELYEDSSLNFLNANENDLNCDDVVQSGLSNKYLFSPDSDSADMASPAKNVEELKDKFLKKEDTEEVSEQSKKTSSEEKDHVPQENLTSVNNTLPAENGTLVGNVNGKQKVINRENIVDIANLPDDSVHDDPVNVALMKLEGLYEKDTDEDGKKRNASSIASALAKEVDILGISELAVLPTSPADKRRSLLIERRRQTMINIPFTPINDRQVLNNNAFADPKKITELLNGYENRDPRLLVTNSEEHVPFILMYDSLSVAQQMTLIERELLGEIDWNELLNLNLAYSPPHVTSWLQLLMQNETLSGIDLAIARFNLTVDWIISEIALTSDIKLKRNTIQRFIHVAEHCRVFQNYNTLMEIVLALSSTVVQKFADAWRLIEPGDLLTWEGLRHIPSLDRNYCTIRKLLNNINPITGCIPFIVVYLSDLSLNSEKRTWFVDKKVVNYNKFDTNVQIVKNFIQIVQWSKFYEFTVDNELLSKCVYLSALSTEELTYLANKRNLENH</sequence>
<dbReference type="CDD" id="cd06224">
    <property type="entry name" value="REM"/>
    <property type="match status" value="1"/>
</dbReference>
<protein>
    <recommendedName>
        <fullName evidence="9">Guanine nucleotide exchange factor LTE1</fullName>
    </recommendedName>
</protein>
<dbReference type="KEGG" id="zmk:HG535_0E02790"/>
<keyword evidence="5 10" id="KW-0344">Guanine-nucleotide releasing factor</keyword>
<evidence type="ECO:0000256" key="7">
    <source>
        <dbReference type="ARBA" id="ARBA00023306"/>
    </source>
</evidence>
<evidence type="ECO:0000256" key="5">
    <source>
        <dbReference type="ARBA" id="ARBA00022658"/>
    </source>
</evidence>
<dbReference type="PANTHER" id="PTHR23113">
    <property type="entry name" value="GUANINE NUCLEOTIDE EXCHANGE FACTOR"/>
    <property type="match status" value="1"/>
</dbReference>
<dbReference type="GO" id="GO:0005085">
    <property type="term" value="F:guanyl-nucleotide exchange factor activity"/>
    <property type="evidence" value="ECO:0007669"/>
    <property type="project" value="UniProtKB-KW"/>
</dbReference>
<dbReference type="InterPro" id="IPR008937">
    <property type="entry name" value="Ras-like_GEF"/>
</dbReference>
<dbReference type="GO" id="GO:0051301">
    <property type="term" value="P:cell division"/>
    <property type="evidence" value="ECO:0007669"/>
    <property type="project" value="UniProtKB-KW"/>
</dbReference>
<evidence type="ECO:0000256" key="1">
    <source>
        <dbReference type="ARBA" id="ARBA00004378"/>
    </source>
</evidence>
<dbReference type="PROSITE" id="PS50212">
    <property type="entry name" value="RASGEF_NTER"/>
    <property type="match status" value="1"/>
</dbReference>
<dbReference type="SUPFAM" id="SSF48366">
    <property type="entry name" value="Ras GEF"/>
    <property type="match status" value="1"/>
</dbReference>
<keyword evidence="6" id="KW-0498">Mitosis</keyword>
<dbReference type="CDD" id="cd00155">
    <property type="entry name" value="RasGEF"/>
    <property type="match status" value="1"/>
</dbReference>
<keyword evidence="15" id="KW-1185">Reference proteome</keyword>
<dbReference type="Pfam" id="PF00618">
    <property type="entry name" value="RasGEF_N"/>
    <property type="match status" value="1"/>
</dbReference>
<dbReference type="Gene3D" id="1.10.840.10">
    <property type="entry name" value="Ras guanine-nucleotide exchange factors catalytic domain"/>
    <property type="match status" value="1"/>
</dbReference>
<feature type="compositionally biased region" description="Polar residues" evidence="11">
    <location>
        <begin position="849"/>
        <end position="858"/>
    </location>
</feature>
<name>A0A7H9B3F2_ZYGMR</name>
<proteinExistence type="inferred from homology"/>
<feature type="region of interest" description="Disordered" evidence="11">
    <location>
        <begin position="339"/>
        <end position="363"/>
    </location>
</feature>
<dbReference type="GO" id="GO:0007265">
    <property type="term" value="P:Ras protein signal transduction"/>
    <property type="evidence" value="ECO:0007669"/>
    <property type="project" value="TreeGrafter"/>
</dbReference>
<dbReference type="InterPro" id="IPR001895">
    <property type="entry name" value="RASGEF_cat_dom"/>
</dbReference>
<dbReference type="PROSITE" id="PS50009">
    <property type="entry name" value="RASGEF_CAT"/>
    <property type="match status" value="1"/>
</dbReference>
<evidence type="ECO:0000256" key="9">
    <source>
        <dbReference type="ARBA" id="ARBA00070837"/>
    </source>
</evidence>
<feature type="compositionally biased region" description="Polar residues" evidence="11">
    <location>
        <begin position="954"/>
        <end position="971"/>
    </location>
</feature>
<dbReference type="Pfam" id="PF00617">
    <property type="entry name" value="RasGEF"/>
    <property type="match status" value="1"/>
</dbReference>
<feature type="compositionally biased region" description="Polar residues" evidence="11">
    <location>
        <begin position="339"/>
        <end position="352"/>
    </location>
</feature>
<evidence type="ECO:0000313" key="14">
    <source>
        <dbReference type="EMBL" id="QLG73195.1"/>
    </source>
</evidence>
<feature type="compositionally biased region" description="Basic and acidic residues" evidence="11">
    <location>
        <begin position="925"/>
        <end position="952"/>
    </location>
</feature>
<feature type="region of interest" description="Disordered" evidence="11">
    <location>
        <begin position="588"/>
        <end position="613"/>
    </location>
</feature>
<dbReference type="InterPro" id="IPR000651">
    <property type="entry name" value="Ras-like_Gua-exchang_fac_N"/>
</dbReference>
<dbReference type="GO" id="GO:0005933">
    <property type="term" value="C:cellular bud"/>
    <property type="evidence" value="ECO:0007669"/>
    <property type="project" value="UniProtKB-SubCell"/>
</dbReference>
<evidence type="ECO:0000256" key="8">
    <source>
        <dbReference type="ARBA" id="ARBA00061443"/>
    </source>
</evidence>
<feature type="region of interest" description="Disordered" evidence="11">
    <location>
        <begin position="839"/>
        <end position="858"/>
    </location>
</feature>
<gene>
    <name evidence="14" type="ORF">HG535_0E02790</name>
</gene>
<keyword evidence="7" id="KW-0131">Cell cycle</keyword>
<dbReference type="PANTHER" id="PTHR23113:SF363">
    <property type="entry name" value="PROTEIN SON OF SEVENLESS"/>
    <property type="match status" value="1"/>
</dbReference>
<dbReference type="EMBL" id="CP058608">
    <property type="protein sequence ID" value="QLG73195.1"/>
    <property type="molecule type" value="Genomic_DNA"/>
</dbReference>
<evidence type="ECO:0000256" key="2">
    <source>
        <dbReference type="ARBA" id="ARBA00004496"/>
    </source>
</evidence>